<dbReference type="CDD" id="cd12148">
    <property type="entry name" value="fungal_TF_MHR"/>
    <property type="match status" value="1"/>
</dbReference>
<dbReference type="Pfam" id="PF04082">
    <property type="entry name" value="Fungal_trans"/>
    <property type="match status" value="1"/>
</dbReference>
<feature type="domain" description="Xylanolytic transcriptional activator regulatory" evidence="2">
    <location>
        <begin position="23"/>
        <end position="105"/>
    </location>
</feature>
<keyword evidence="1" id="KW-0539">Nucleus</keyword>
<dbReference type="AlphaFoldDB" id="A0A8H5NTX3"/>
<proteinExistence type="predicted"/>
<dbReference type="SMART" id="SM00906">
    <property type="entry name" value="Fungal_trans"/>
    <property type="match status" value="1"/>
</dbReference>
<dbReference type="Proteomes" id="UP000546213">
    <property type="component" value="Unassembled WGS sequence"/>
</dbReference>
<evidence type="ECO:0000259" key="2">
    <source>
        <dbReference type="SMART" id="SM00906"/>
    </source>
</evidence>
<gene>
    <name evidence="3" type="ORF">FPCIR_11495</name>
</gene>
<dbReference type="OrthoDB" id="3266505at2759"/>
<evidence type="ECO:0000313" key="4">
    <source>
        <dbReference type="Proteomes" id="UP000546213"/>
    </source>
</evidence>
<dbReference type="InterPro" id="IPR007219">
    <property type="entry name" value="XnlR_reg_dom"/>
</dbReference>
<organism evidence="3 4">
    <name type="scientific">Fusarium pseudocircinatum</name>
    <dbReference type="NCBI Taxonomy" id="56676"/>
    <lineage>
        <taxon>Eukaryota</taxon>
        <taxon>Fungi</taxon>
        <taxon>Dikarya</taxon>
        <taxon>Ascomycota</taxon>
        <taxon>Pezizomycotina</taxon>
        <taxon>Sordariomycetes</taxon>
        <taxon>Hypocreomycetidae</taxon>
        <taxon>Hypocreales</taxon>
        <taxon>Nectriaceae</taxon>
        <taxon>Fusarium</taxon>
        <taxon>Fusarium fujikuroi species complex</taxon>
    </lineage>
</organism>
<dbReference type="EMBL" id="JAAOAS010000353">
    <property type="protein sequence ID" value="KAF5578602.1"/>
    <property type="molecule type" value="Genomic_DNA"/>
</dbReference>
<sequence length="124" mass="14297">MENLEISNLMAYYCHFTNRPKSAVIYISQSIALARLLQLDDPETYELKISERQDGESQCITKEHMLRLWWTTVCLDKTLASELDMTPAYLSPSLELPLPSSEGFSSEDEREFFDLELLLAEIQS</sequence>
<evidence type="ECO:0000313" key="3">
    <source>
        <dbReference type="EMBL" id="KAF5578602.1"/>
    </source>
</evidence>
<accession>A0A8H5NTX3</accession>
<reference evidence="3 4" key="1">
    <citation type="submission" date="2020-05" db="EMBL/GenBank/DDBJ databases">
        <title>Identification and distribution of gene clusters putatively required for synthesis of sphingolipid metabolism inhibitors in phylogenetically diverse species of the filamentous fungus Fusarium.</title>
        <authorList>
            <person name="Kim H.-S."/>
            <person name="Busman M."/>
            <person name="Brown D.W."/>
            <person name="Divon H."/>
            <person name="Uhlig S."/>
            <person name="Proctor R.H."/>
        </authorList>
    </citation>
    <scope>NUCLEOTIDE SEQUENCE [LARGE SCALE GENOMIC DNA]</scope>
    <source>
        <strain evidence="3 4">NRRL 36939</strain>
    </source>
</reference>
<dbReference type="GO" id="GO:0006351">
    <property type="term" value="P:DNA-templated transcription"/>
    <property type="evidence" value="ECO:0007669"/>
    <property type="project" value="InterPro"/>
</dbReference>
<dbReference type="GO" id="GO:0003677">
    <property type="term" value="F:DNA binding"/>
    <property type="evidence" value="ECO:0007669"/>
    <property type="project" value="InterPro"/>
</dbReference>
<dbReference type="GO" id="GO:0008270">
    <property type="term" value="F:zinc ion binding"/>
    <property type="evidence" value="ECO:0007669"/>
    <property type="project" value="InterPro"/>
</dbReference>
<protein>
    <submittedName>
        <fullName evidence="3">C6 transcription</fullName>
    </submittedName>
</protein>
<name>A0A8H5NTX3_9HYPO</name>
<comment type="caution">
    <text evidence="3">The sequence shown here is derived from an EMBL/GenBank/DDBJ whole genome shotgun (WGS) entry which is preliminary data.</text>
</comment>
<keyword evidence="4" id="KW-1185">Reference proteome</keyword>
<evidence type="ECO:0000256" key="1">
    <source>
        <dbReference type="ARBA" id="ARBA00023242"/>
    </source>
</evidence>